<dbReference type="EC" id="2.8.1.4" evidence="13 18"/>
<protein>
    <recommendedName>
        <fullName evidence="14 18">Probable tRNA sulfurtransferase</fullName>
        <ecNumber evidence="13 18">2.8.1.4</ecNumber>
    </recommendedName>
    <alternativeName>
        <fullName evidence="15 18">Sulfur carrier protein ThiS sulfurtransferase</fullName>
    </alternativeName>
    <alternativeName>
        <fullName evidence="16 18">Thiamine biosynthesis protein ThiI</fullName>
    </alternativeName>
    <alternativeName>
        <fullName evidence="17 18">tRNA 4-thiouridine synthase</fullName>
    </alternativeName>
</protein>
<dbReference type="Gene3D" id="3.30.2130.30">
    <property type="match status" value="1"/>
</dbReference>
<dbReference type="InterPro" id="IPR020536">
    <property type="entry name" value="ThiI_AANH"/>
</dbReference>
<evidence type="ECO:0000256" key="15">
    <source>
        <dbReference type="ARBA" id="ARBA00075337"/>
    </source>
</evidence>
<keyword evidence="4 18" id="KW-0808">Transferase</keyword>
<evidence type="ECO:0000256" key="14">
    <source>
        <dbReference type="ARBA" id="ARBA00071867"/>
    </source>
</evidence>
<organism evidence="20 21">
    <name type="scientific">Actinomadura rubrobrunea</name>
    <dbReference type="NCBI Taxonomy" id="115335"/>
    <lineage>
        <taxon>Bacteria</taxon>
        <taxon>Bacillati</taxon>
        <taxon>Actinomycetota</taxon>
        <taxon>Actinomycetes</taxon>
        <taxon>Streptosporangiales</taxon>
        <taxon>Thermomonosporaceae</taxon>
        <taxon>Actinomadura</taxon>
    </lineage>
</organism>
<dbReference type="EMBL" id="BSRZ01000002">
    <property type="protein sequence ID" value="GLW63043.1"/>
    <property type="molecule type" value="Genomic_DNA"/>
</dbReference>
<evidence type="ECO:0000256" key="13">
    <source>
        <dbReference type="ARBA" id="ARBA00066827"/>
    </source>
</evidence>
<gene>
    <name evidence="18 20" type="primary">thiI</name>
    <name evidence="20" type="ORF">Arub01_12870</name>
</gene>
<dbReference type="SUPFAM" id="SSF52402">
    <property type="entry name" value="Adenine nucleotide alpha hydrolases-like"/>
    <property type="match status" value="1"/>
</dbReference>
<dbReference type="CDD" id="cd01712">
    <property type="entry name" value="PPase_ThiI"/>
    <property type="match status" value="1"/>
</dbReference>
<keyword evidence="8 18" id="KW-0784">Thiamine biosynthesis</keyword>
<evidence type="ECO:0000256" key="6">
    <source>
        <dbReference type="ARBA" id="ARBA00022840"/>
    </source>
</evidence>
<dbReference type="InterPro" id="IPR014729">
    <property type="entry name" value="Rossmann-like_a/b/a_fold"/>
</dbReference>
<comment type="catalytic activity">
    <reaction evidence="9 18">
        <text>[ThiI sulfur-carrier protein]-S-sulfanyl-L-cysteine + a uridine in tRNA + 2 reduced [2Fe-2S]-[ferredoxin] + ATP + H(+) = [ThiI sulfur-carrier protein]-L-cysteine + a 4-thiouridine in tRNA + 2 oxidized [2Fe-2S]-[ferredoxin] + AMP + diphosphate</text>
        <dbReference type="Rhea" id="RHEA:24176"/>
        <dbReference type="Rhea" id="RHEA-COMP:10000"/>
        <dbReference type="Rhea" id="RHEA-COMP:10001"/>
        <dbReference type="Rhea" id="RHEA-COMP:13337"/>
        <dbReference type="Rhea" id="RHEA-COMP:13338"/>
        <dbReference type="Rhea" id="RHEA-COMP:13339"/>
        <dbReference type="Rhea" id="RHEA-COMP:13340"/>
        <dbReference type="ChEBI" id="CHEBI:15378"/>
        <dbReference type="ChEBI" id="CHEBI:29950"/>
        <dbReference type="ChEBI" id="CHEBI:30616"/>
        <dbReference type="ChEBI" id="CHEBI:33019"/>
        <dbReference type="ChEBI" id="CHEBI:33737"/>
        <dbReference type="ChEBI" id="CHEBI:33738"/>
        <dbReference type="ChEBI" id="CHEBI:61963"/>
        <dbReference type="ChEBI" id="CHEBI:65315"/>
        <dbReference type="ChEBI" id="CHEBI:136798"/>
        <dbReference type="ChEBI" id="CHEBI:456215"/>
        <dbReference type="EC" id="2.8.1.4"/>
    </reaction>
</comment>
<dbReference type="GO" id="GO:0002937">
    <property type="term" value="P:tRNA 4-thiouridine biosynthesis"/>
    <property type="evidence" value="ECO:0007669"/>
    <property type="project" value="TreeGrafter"/>
</dbReference>
<dbReference type="Pfam" id="PF02926">
    <property type="entry name" value="THUMP"/>
    <property type="match status" value="1"/>
</dbReference>
<evidence type="ECO:0000256" key="11">
    <source>
        <dbReference type="ARBA" id="ARBA00058382"/>
    </source>
</evidence>
<dbReference type="PANTHER" id="PTHR43209:SF1">
    <property type="entry name" value="TRNA SULFURTRANSFERASE"/>
    <property type="match status" value="1"/>
</dbReference>
<dbReference type="GO" id="GO:0009228">
    <property type="term" value="P:thiamine biosynthetic process"/>
    <property type="evidence" value="ECO:0007669"/>
    <property type="project" value="UniProtKB-KW"/>
</dbReference>
<name>A0A9W6PU31_9ACTN</name>
<dbReference type="RefSeq" id="WP_067918263.1">
    <property type="nucleotide sequence ID" value="NZ_BSRZ01000002.1"/>
</dbReference>
<sequence>MPTLDAATASVTGPPPVDGEPCVLLKLGEVVLKGKNRERFERRLAENVRAAVRGMAPRVEIVRRHGVMVVRAPGADEAAVERLAARITDVMGIVWAHRAWAVGKDPASVERAALALMAGRTGSFAVRSRRRDKRFPLTSSELDRTVGAAIVEAYGLPVRLSDPDHTVSIEVDRDEVFVFTGGLPGQGGLPVGMSGRALVLLSGGIDSPVAAYRMMRRGLRVDFLHFSGMPFTGPESIYKAYALVRELDRFQGGSRLFVVPFGKAQQQIKSSGADRLAVVAQRRVMLRTAELVARRLGGAALVTGDALGQVSSQTLANITALDDAVELPILRPLIGMDKTEIMDQARRIRTLSISELPDEDCCTLLAPRRAETRARIEDLRLIEKRLDVGELAERLAESAQEHRPAYAESAS</sequence>
<evidence type="ECO:0000256" key="3">
    <source>
        <dbReference type="ARBA" id="ARBA00022555"/>
    </source>
</evidence>
<feature type="binding site" evidence="18">
    <location>
        <begin position="225"/>
        <end position="226"/>
    </location>
    <ligand>
        <name>ATP</name>
        <dbReference type="ChEBI" id="CHEBI:30616"/>
    </ligand>
</feature>
<evidence type="ECO:0000256" key="1">
    <source>
        <dbReference type="ARBA" id="ARBA00004496"/>
    </source>
</evidence>
<feature type="binding site" evidence="18">
    <location>
        <position position="282"/>
    </location>
    <ligand>
        <name>ATP</name>
        <dbReference type="ChEBI" id="CHEBI:30616"/>
    </ligand>
</feature>
<evidence type="ECO:0000256" key="4">
    <source>
        <dbReference type="ARBA" id="ARBA00022679"/>
    </source>
</evidence>
<evidence type="ECO:0000256" key="9">
    <source>
        <dbReference type="ARBA" id="ARBA00050570"/>
    </source>
</evidence>
<dbReference type="PROSITE" id="PS51165">
    <property type="entry name" value="THUMP"/>
    <property type="match status" value="1"/>
</dbReference>
<dbReference type="AlphaFoldDB" id="A0A9W6PU31"/>
<proteinExistence type="inferred from homology"/>
<evidence type="ECO:0000256" key="2">
    <source>
        <dbReference type="ARBA" id="ARBA00022490"/>
    </source>
</evidence>
<evidence type="ECO:0000259" key="19">
    <source>
        <dbReference type="PROSITE" id="PS51165"/>
    </source>
</evidence>
<dbReference type="GO" id="GO:0005524">
    <property type="term" value="F:ATP binding"/>
    <property type="evidence" value="ECO:0007669"/>
    <property type="project" value="UniProtKB-UniRule"/>
</dbReference>
<dbReference type="InterPro" id="IPR003720">
    <property type="entry name" value="tRNA_STrfase"/>
</dbReference>
<dbReference type="InterPro" id="IPR054173">
    <property type="entry name" value="ThiI_fer"/>
</dbReference>
<dbReference type="FunFam" id="3.40.50.620:FF:000053">
    <property type="entry name" value="Probable tRNA sulfurtransferase"/>
    <property type="match status" value="1"/>
</dbReference>
<dbReference type="InterPro" id="IPR004114">
    <property type="entry name" value="THUMP_dom"/>
</dbReference>
<dbReference type="PANTHER" id="PTHR43209">
    <property type="entry name" value="TRNA SULFURTRANSFERASE"/>
    <property type="match status" value="1"/>
</dbReference>
<evidence type="ECO:0000256" key="17">
    <source>
        <dbReference type="ARBA" id="ARBA00080570"/>
    </source>
</evidence>
<evidence type="ECO:0000256" key="18">
    <source>
        <dbReference type="HAMAP-Rule" id="MF_00021"/>
    </source>
</evidence>
<comment type="similarity">
    <text evidence="12 18">Belongs to the ThiI family.</text>
</comment>
<dbReference type="GO" id="GO:0052837">
    <property type="term" value="P:thiazole biosynthetic process"/>
    <property type="evidence" value="ECO:0007669"/>
    <property type="project" value="TreeGrafter"/>
</dbReference>
<dbReference type="CDD" id="cd11716">
    <property type="entry name" value="THUMP_ThiI"/>
    <property type="match status" value="1"/>
</dbReference>
<dbReference type="InterPro" id="IPR049961">
    <property type="entry name" value="ThiI_N"/>
</dbReference>
<accession>A0A9W6PU31</accession>
<evidence type="ECO:0000256" key="16">
    <source>
        <dbReference type="ARBA" id="ARBA00077849"/>
    </source>
</evidence>
<dbReference type="GO" id="GO:0140741">
    <property type="term" value="F:tRNA-uracil-4 sulfurtransferase activity"/>
    <property type="evidence" value="ECO:0007669"/>
    <property type="project" value="UniProtKB-EC"/>
</dbReference>
<reference evidence="20" key="1">
    <citation type="submission" date="2023-02" db="EMBL/GenBank/DDBJ databases">
        <title>Actinomadura rubrobrunea NBRC 14622.</title>
        <authorList>
            <person name="Ichikawa N."/>
            <person name="Sato H."/>
            <person name="Tonouchi N."/>
        </authorList>
    </citation>
    <scope>NUCLEOTIDE SEQUENCE</scope>
    <source>
        <strain evidence="20">NBRC 14622</strain>
    </source>
</reference>
<dbReference type="SUPFAM" id="SSF143437">
    <property type="entry name" value="THUMP domain-like"/>
    <property type="match status" value="1"/>
</dbReference>
<comment type="pathway">
    <text evidence="18">Cofactor biosynthesis; thiamine diphosphate biosynthesis.</text>
</comment>
<keyword evidence="6 18" id="KW-0067">ATP-binding</keyword>
<dbReference type="SMART" id="SM00981">
    <property type="entry name" value="THUMP"/>
    <property type="match status" value="1"/>
</dbReference>
<feature type="binding site" evidence="18">
    <location>
        <begin position="200"/>
        <end position="201"/>
    </location>
    <ligand>
        <name>ATP</name>
        <dbReference type="ChEBI" id="CHEBI:30616"/>
    </ligand>
</feature>
<feature type="binding site" evidence="18">
    <location>
        <position position="313"/>
    </location>
    <ligand>
        <name>ATP</name>
        <dbReference type="ChEBI" id="CHEBI:30616"/>
    </ligand>
</feature>
<evidence type="ECO:0000313" key="20">
    <source>
        <dbReference type="EMBL" id="GLW63043.1"/>
    </source>
</evidence>
<evidence type="ECO:0000313" key="21">
    <source>
        <dbReference type="Proteomes" id="UP001165124"/>
    </source>
</evidence>
<dbReference type="NCBIfam" id="TIGR00342">
    <property type="entry name" value="tRNA uracil 4-sulfurtransferase ThiI"/>
    <property type="match status" value="1"/>
</dbReference>
<keyword evidence="7 18" id="KW-0694">RNA-binding</keyword>
<feature type="binding site" evidence="18">
    <location>
        <position position="304"/>
    </location>
    <ligand>
        <name>ATP</name>
        <dbReference type="ChEBI" id="CHEBI:30616"/>
    </ligand>
</feature>
<comment type="function">
    <text evidence="11 18">Catalyzes the ATP-dependent transfer of a sulfur to tRNA to produce 4-thiouridine in position 8 of tRNAs, which functions as a near-UV photosensor. Also catalyzes the transfer of sulfur to the sulfur carrier protein ThiS, forming ThiS-thiocarboxylate. This is a step in the synthesis of thiazole, in the thiamine biosynthesis pathway. The sulfur is donated as persulfide by IscS.</text>
</comment>
<keyword evidence="5 18" id="KW-0547">Nucleotide-binding</keyword>
<dbReference type="GO" id="GO:0005829">
    <property type="term" value="C:cytosol"/>
    <property type="evidence" value="ECO:0007669"/>
    <property type="project" value="TreeGrafter"/>
</dbReference>
<keyword evidence="21" id="KW-1185">Reference proteome</keyword>
<keyword evidence="2 18" id="KW-0963">Cytoplasm</keyword>
<evidence type="ECO:0000256" key="5">
    <source>
        <dbReference type="ARBA" id="ARBA00022741"/>
    </source>
</evidence>
<evidence type="ECO:0000256" key="8">
    <source>
        <dbReference type="ARBA" id="ARBA00022977"/>
    </source>
</evidence>
<dbReference type="Pfam" id="PF02568">
    <property type="entry name" value="ThiI"/>
    <property type="match status" value="1"/>
</dbReference>
<dbReference type="Proteomes" id="UP001165124">
    <property type="component" value="Unassembled WGS sequence"/>
</dbReference>
<dbReference type="GO" id="GO:0004810">
    <property type="term" value="F:CCA tRNA nucleotidyltransferase activity"/>
    <property type="evidence" value="ECO:0007669"/>
    <property type="project" value="InterPro"/>
</dbReference>
<comment type="catalytic activity">
    <reaction evidence="10 18">
        <text>[ThiS sulfur-carrier protein]-C-terminal Gly-Gly-AMP + S-sulfanyl-L-cysteinyl-[cysteine desulfurase] + AH2 = [ThiS sulfur-carrier protein]-C-terminal-Gly-aminoethanethioate + L-cysteinyl-[cysteine desulfurase] + A + AMP + 2 H(+)</text>
        <dbReference type="Rhea" id="RHEA:43340"/>
        <dbReference type="Rhea" id="RHEA-COMP:12157"/>
        <dbReference type="Rhea" id="RHEA-COMP:12158"/>
        <dbReference type="Rhea" id="RHEA-COMP:12910"/>
        <dbReference type="Rhea" id="RHEA-COMP:19908"/>
        <dbReference type="ChEBI" id="CHEBI:13193"/>
        <dbReference type="ChEBI" id="CHEBI:15378"/>
        <dbReference type="ChEBI" id="CHEBI:17499"/>
        <dbReference type="ChEBI" id="CHEBI:29950"/>
        <dbReference type="ChEBI" id="CHEBI:61963"/>
        <dbReference type="ChEBI" id="CHEBI:90618"/>
        <dbReference type="ChEBI" id="CHEBI:232372"/>
        <dbReference type="ChEBI" id="CHEBI:456215"/>
    </reaction>
</comment>
<dbReference type="HAMAP" id="MF_00021">
    <property type="entry name" value="ThiI"/>
    <property type="match status" value="1"/>
</dbReference>
<comment type="subcellular location">
    <subcellularLocation>
        <location evidence="1 18">Cytoplasm</location>
    </subcellularLocation>
</comment>
<evidence type="ECO:0000256" key="10">
    <source>
        <dbReference type="ARBA" id="ARBA00052330"/>
    </source>
</evidence>
<comment type="caution">
    <text evidence="20">The sequence shown here is derived from an EMBL/GenBank/DDBJ whole genome shotgun (WGS) entry which is preliminary data.</text>
</comment>
<dbReference type="GO" id="GO:0009229">
    <property type="term" value="P:thiamine diphosphate biosynthetic process"/>
    <property type="evidence" value="ECO:0007669"/>
    <property type="project" value="UniProtKB-UniRule"/>
</dbReference>
<dbReference type="InterPro" id="IPR050102">
    <property type="entry name" value="tRNA_sulfurtransferase_ThiI"/>
</dbReference>
<feature type="domain" description="THUMP" evidence="19">
    <location>
        <begin position="81"/>
        <end position="182"/>
    </location>
</feature>
<dbReference type="GO" id="GO:0000049">
    <property type="term" value="F:tRNA binding"/>
    <property type="evidence" value="ECO:0007669"/>
    <property type="project" value="UniProtKB-UniRule"/>
</dbReference>
<dbReference type="Pfam" id="PF22025">
    <property type="entry name" value="ThiI_fer"/>
    <property type="match status" value="1"/>
</dbReference>
<keyword evidence="3 18" id="KW-0820">tRNA-binding</keyword>
<evidence type="ECO:0000256" key="7">
    <source>
        <dbReference type="ARBA" id="ARBA00022884"/>
    </source>
</evidence>
<evidence type="ECO:0000256" key="12">
    <source>
        <dbReference type="ARBA" id="ARBA00061472"/>
    </source>
</evidence>
<dbReference type="Gene3D" id="3.40.50.620">
    <property type="entry name" value="HUPs"/>
    <property type="match status" value="1"/>
</dbReference>
<dbReference type="InterPro" id="IPR049962">
    <property type="entry name" value="THUMP_ThiI"/>
</dbReference>